<proteinExistence type="predicted"/>
<dbReference type="Proteomes" id="UP001283361">
    <property type="component" value="Unassembled WGS sequence"/>
</dbReference>
<feature type="region of interest" description="Disordered" evidence="1">
    <location>
        <begin position="133"/>
        <end position="192"/>
    </location>
</feature>
<name>A0AAE1B7V0_9GAST</name>
<evidence type="ECO:0000313" key="2">
    <source>
        <dbReference type="EMBL" id="KAK3800456.1"/>
    </source>
</evidence>
<evidence type="ECO:0000313" key="3">
    <source>
        <dbReference type="Proteomes" id="UP001283361"/>
    </source>
</evidence>
<dbReference type="EMBL" id="JAWDGP010000458">
    <property type="protein sequence ID" value="KAK3800456.1"/>
    <property type="molecule type" value="Genomic_DNA"/>
</dbReference>
<comment type="caution">
    <text evidence="2">The sequence shown here is derived from an EMBL/GenBank/DDBJ whole genome shotgun (WGS) entry which is preliminary data.</text>
</comment>
<sequence>MPVGEPHDTKLHNPGLDGQVSAITDTLTDLDGRLTCLVGQTLYLGSKVYQTVKSFLFPVVFREGITEAGDGCRDLNLGLQEKLIVNGSIPPPQVASYPTNQTGLYTTTPRSVLSHQPNRALYHHHEYGPIPPCEGPIPPTKQGSTPSPRVESYPTTQTGLYTITPSRGPIPPPKQGSTPSPRVGSYPTTQTGLYTITPSRVLSHHPNRALHHHPE</sequence>
<protein>
    <submittedName>
        <fullName evidence="2">Uncharacterized protein</fullName>
    </submittedName>
</protein>
<dbReference type="AlphaFoldDB" id="A0AAE1B7V0"/>
<feature type="compositionally biased region" description="Polar residues" evidence="1">
    <location>
        <begin position="175"/>
        <end position="192"/>
    </location>
</feature>
<organism evidence="2 3">
    <name type="scientific">Elysia crispata</name>
    <name type="common">lettuce slug</name>
    <dbReference type="NCBI Taxonomy" id="231223"/>
    <lineage>
        <taxon>Eukaryota</taxon>
        <taxon>Metazoa</taxon>
        <taxon>Spiralia</taxon>
        <taxon>Lophotrochozoa</taxon>
        <taxon>Mollusca</taxon>
        <taxon>Gastropoda</taxon>
        <taxon>Heterobranchia</taxon>
        <taxon>Euthyneura</taxon>
        <taxon>Panpulmonata</taxon>
        <taxon>Sacoglossa</taxon>
        <taxon>Placobranchoidea</taxon>
        <taxon>Plakobranchidae</taxon>
        <taxon>Elysia</taxon>
    </lineage>
</organism>
<keyword evidence="3" id="KW-1185">Reference proteome</keyword>
<reference evidence="2" key="1">
    <citation type="journal article" date="2023" name="G3 (Bethesda)">
        <title>A reference genome for the long-term kleptoplast-retaining sea slug Elysia crispata morphotype clarki.</title>
        <authorList>
            <person name="Eastman K.E."/>
            <person name="Pendleton A.L."/>
            <person name="Shaikh M.A."/>
            <person name="Suttiyut T."/>
            <person name="Ogas R."/>
            <person name="Tomko P."/>
            <person name="Gavelis G."/>
            <person name="Widhalm J.R."/>
            <person name="Wisecaver J.H."/>
        </authorList>
    </citation>
    <scope>NUCLEOTIDE SEQUENCE</scope>
    <source>
        <strain evidence="2">ECLA1</strain>
    </source>
</reference>
<feature type="compositionally biased region" description="Polar residues" evidence="1">
    <location>
        <begin position="141"/>
        <end position="165"/>
    </location>
</feature>
<gene>
    <name evidence="2" type="ORF">RRG08_004868</name>
</gene>
<evidence type="ECO:0000256" key="1">
    <source>
        <dbReference type="SAM" id="MobiDB-lite"/>
    </source>
</evidence>
<accession>A0AAE1B7V0</accession>